<evidence type="ECO:0000313" key="1">
    <source>
        <dbReference type="EMBL" id="RLE45514.1"/>
    </source>
</evidence>
<dbReference type="EMBL" id="QMQV01000251">
    <property type="protein sequence ID" value="RLE45514.1"/>
    <property type="molecule type" value="Genomic_DNA"/>
</dbReference>
<reference evidence="1 2" key="1">
    <citation type="submission" date="2018-06" db="EMBL/GenBank/DDBJ databases">
        <title>Extensive metabolic versatility and redundancy in microbially diverse, dynamic hydrothermal sediments.</title>
        <authorList>
            <person name="Dombrowski N."/>
            <person name="Teske A."/>
            <person name="Baker B.J."/>
        </authorList>
    </citation>
    <scope>NUCLEOTIDE SEQUENCE [LARGE SCALE GENOMIC DNA]</scope>
    <source>
        <strain evidence="1">B66_G16</strain>
    </source>
</reference>
<evidence type="ECO:0000313" key="2">
    <source>
        <dbReference type="Proteomes" id="UP000278475"/>
    </source>
</evidence>
<dbReference type="AlphaFoldDB" id="A0A497EJJ8"/>
<organism evidence="1 2">
    <name type="scientific">Thermoproteota archaeon</name>
    <dbReference type="NCBI Taxonomy" id="2056631"/>
    <lineage>
        <taxon>Archaea</taxon>
        <taxon>Thermoproteota</taxon>
    </lineage>
</organism>
<comment type="caution">
    <text evidence="1">The sequence shown here is derived from an EMBL/GenBank/DDBJ whole genome shotgun (WGS) entry which is preliminary data.</text>
</comment>
<proteinExistence type="predicted"/>
<protein>
    <submittedName>
        <fullName evidence="1">Uncharacterized protein</fullName>
    </submittedName>
</protein>
<sequence>MKEINGWRVIYKLLTHEEADKISHAICETFHKGPPLEGLGKFCGIICEVVDVENKAEEEDAIYLKIKLKTLNRWHFIELDENRKWIVLVPTIIKEAEEK</sequence>
<dbReference type="Proteomes" id="UP000278475">
    <property type="component" value="Unassembled WGS sequence"/>
</dbReference>
<name>A0A497EJJ8_9CREN</name>
<gene>
    <name evidence="1" type="ORF">DRJ31_11160</name>
</gene>
<accession>A0A497EJJ8</accession>